<reference evidence="9" key="1">
    <citation type="submission" date="2020-11" db="EMBL/GenBank/DDBJ databases">
        <authorList>
            <person name="Tran Van P."/>
        </authorList>
    </citation>
    <scope>NUCLEOTIDE SEQUENCE</scope>
</reference>
<gene>
    <name evidence="9" type="ORF">CTOB1V02_LOCUS5150</name>
</gene>
<dbReference type="AlphaFoldDB" id="A0A7R8ZMN5"/>
<evidence type="ECO:0000256" key="3">
    <source>
        <dbReference type="ARBA" id="ARBA00022692"/>
    </source>
</evidence>
<dbReference type="EMBL" id="OB661080">
    <property type="protein sequence ID" value="CAD7227242.1"/>
    <property type="molecule type" value="Genomic_DNA"/>
</dbReference>
<dbReference type="Gene3D" id="1.20.1070.10">
    <property type="entry name" value="Rhodopsin 7-helix transmembrane proteins"/>
    <property type="match status" value="1"/>
</dbReference>
<evidence type="ECO:0000256" key="1">
    <source>
        <dbReference type="ARBA" id="ARBA00004141"/>
    </source>
</evidence>
<dbReference type="OrthoDB" id="5975505at2759"/>
<dbReference type="InterPro" id="IPR000276">
    <property type="entry name" value="GPCR_Rhodpsn"/>
</dbReference>
<keyword evidence="3" id="KW-0812">Transmembrane</keyword>
<evidence type="ECO:0000256" key="5">
    <source>
        <dbReference type="ARBA" id="ARBA00023040"/>
    </source>
</evidence>
<keyword evidence="4" id="KW-1133">Transmembrane helix</keyword>
<accession>A0A7R8ZMN5</accession>
<keyword evidence="7" id="KW-0675">Receptor</keyword>
<organism evidence="9">
    <name type="scientific">Cyprideis torosa</name>
    <dbReference type="NCBI Taxonomy" id="163714"/>
    <lineage>
        <taxon>Eukaryota</taxon>
        <taxon>Metazoa</taxon>
        <taxon>Ecdysozoa</taxon>
        <taxon>Arthropoda</taxon>
        <taxon>Crustacea</taxon>
        <taxon>Oligostraca</taxon>
        <taxon>Ostracoda</taxon>
        <taxon>Podocopa</taxon>
        <taxon>Podocopida</taxon>
        <taxon>Cytherocopina</taxon>
        <taxon>Cytheroidea</taxon>
        <taxon>Cytherideidae</taxon>
        <taxon>Cyprideis</taxon>
    </lineage>
</organism>
<evidence type="ECO:0000313" key="9">
    <source>
        <dbReference type="EMBL" id="CAD7227242.1"/>
    </source>
</evidence>
<keyword evidence="8" id="KW-0807">Transducer</keyword>
<evidence type="ECO:0000256" key="7">
    <source>
        <dbReference type="ARBA" id="ARBA00023170"/>
    </source>
</evidence>
<sequence>MPTPLTPSLMKPLSPRRVACVGWFLWPLVVTASQQEGVDSSDEEFFEFKWLDQGCAPASDGQPDHDCQIARNLFNRTTAQDASLMDLEALSSASNFSSALTNYSLKDEADYRHTWYLAAAYASAYIVVFIVGTIGNVLVILVVGLNRQMRSIPNLFLLNLAVADLLVLIFCLPGTLLSNLFV</sequence>
<evidence type="ECO:0000256" key="8">
    <source>
        <dbReference type="ARBA" id="ARBA00023224"/>
    </source>
</evidence>
<keyword evidence="6" id="KW-0472">Membrane</keyword>
<name>A0A7R8ZMN5_9CRUS</name>
<dbReference type="PRINTS" id="PR00237">
    <property type="entry name" value="GPCRRHODOPSN"/>
</dbReference>
<dbReference type="PANTHER" id="PTHR24243">
    <property type="entry name" value="G-PROTEIN COUPLED RECEPTOR"/>
    <property type="match status" value="1"/>
</dbReference>
<proteinExistence type="inferred from homology"/>
<evidence type="ECO:0000256" key="4">
    <source>
        <dbReference type="ARBA" id="ARBA00022989"/>
    </source>
</evidence>
<comment type="subcellular location">
    <subcellularLocation>
        <location evidence="1">Membrane</location>
        <topology evidence="1">Multi-pass membrane protein</topology>
    </subcellularLocation>
</comment>
<evidence type="ECO:0000256" key="6">
    <source>
        <dbReference type="ARBA" id="ARBA00023136"/>
    </source>
</evidence>
<dbReference type="GO" id="GO:0005886">
    <property type="term" value="C:plasma membrane"/>
    <property type="evidence" value="ECO:0007669"/>
    <property type="project" value="TreeGrafter"/>
</dbReference>
<evidence type="ECO:0000256" key="2">
    <source>
        <dbReference type="ARBA" id="ARBA00010663"/>
    </source>
</evidence>
<dbReference type="Pfam" id="PF00001">
    <property type="entry name" value="7tm_1"/>
    <property type="match status" value="1"/>
</dbReference>
<dbReference type="GO" id="GO:0004930">
    <property type="term" value="F:G protein-coupled receptor activity"/>
    <property type="evidence" value="ECO:0007669"/>
    <property type="project" value="UniProtKB-KW"/>
</dbReference>
<dbReference type="PANTHER" id="PTHR24243:SF224">
    <property type="entry name" value="G-PROTEIN COUPLED RECEPTOR 19-RELATED"/>
    <property type="match status" value="1"/>
</dbReference>
<dbReference type="PROSITE" id="PS50262">
    <property type="entry name" value="G_PROTEIN_RECEP_F1_2"/>
    <property type="match status" value="1"/>
</dbReference>
<comment type="similarity">
    <text evidence="2">Belongs to the G-protein coupled receptor 1 family.</text>
</comment>
<feature type="non-terminal residue" evidence="9">
    <location>
        <position position="1"/>
    </location>
</feature>
<dbReference type="SUPFAM" id="SSF81321">
    <property type="entry name" value="Family A G protein-coupled receptor-like"/>
    <property type="match status" value="1"/>
</dbReference>
<protein>
    <submittedName>
        <fullName evidence="9">Uncharacterized protein</fullName>
    </submittedName>
</protein>
<dbReference type="InterPro" id="IPR017452">
    <property type="entry name" value="GPCR_Rhodpsn_7TM"/>
</dbReference>
<keyword evidence="5" id="KW-0297">G-protein coupled receptor</keyword>